<protein>
    <submittedName>
        <fullName evidence="1">Uncharacterized protein</fullName>
    </submittedName>
</protein>
<sequence length="88" mass="10035">MAAPDDECPVLCWQELETNSSYGDDAPVATVALCQLDYYTTKEYDDVPGTIQLALNDMGVNYQFDGMEYDNDREEWRYTWTVTFLGGV</sequence>
<evidence type="ECO:0000313" key="1">
    <source>
        <dbReference type="EMBL" id="DAF91142.1"/>
    </source>
</evidence>
<accession>A0A8S5U9U9</accession>
<name>A0A8S5U9U9_9CAUD</name>
<organism evidence="1">
    <name type="scientific">Siphoviridae sp. ctKNZ79</name>
    <dbReference type="NCBI Taxonomy" id="2825440"/>
    <lineage>
        <taxon>Viruses</taxon>
        <taxon>Duplodnaviria</taxon>
        <taxon>Heunggongvirae</taxon>
        <taxon>Uroviricota</taxon>
        <taxon>Caudoviricetes</taxon>
    </lineage>
</organism>
<reference evidence="1" key="1">
    <citation type="journal article" date="2021" name="Proc. Natl. Acad. Sci. U.S.A.">
        <title>A Catalog of Tens of Thousands of Viruses from Human Metagenomes Reveals Hidden Associations with Chronic Diseases.</title>
        <authorList>
            <person name="Tisza M.J."/>
            <person name="Buck C.B."/>
        </authorList>
    </citation>
    <scope>NUCLEOTIDE SEQUENCE</scope>
    <source>
        <strain evidence="1">CtKNZ79</strain>
    </source>
</reference>
<dbReference type="EMBL" id="BK016045">
    <property type="protein sequence ID" value="DAF91142.1"/>
    <property type="molecule type" value="Genomic_DNA"/>
</dbReference>
<proteinExistence type="predicted"/>